<feature type="compositionally biased region" description="Low complexity" evidence="1">
    <location>
        <begin position="226"/>
        <end position="240"/>
    </location>
</feature>
<reference evidence="3" key="1">
    <citation type="submission" date="2017-01" db="EMBL/GenBank/DDBJ databases">
        <authorList>
            <person name="Wang Y."/>
            <person name="White M."/>
            <person name="Kvist S."/>
            <person name="Moncalvo J.-M."/>
        </authorList>
    </citation>
    <scope>NUCLEOTIDE SEQUENCE [LARGE SCALE GENOMIC DNA]</scope>
    <source>
        <strain evidence="3">ID-206-W2</strain>
    </source>
</reference>
<evidence type="ECO:0000313" key="2">
    <source>
        <dbReference type="EMBL" id="OMJ29001.1"/>
    </source>
</evidence>
<feature type="region of interest" description="Disordered" evidence="1">
    <location>
        <begin position="764"/>
        <end position="790"/>
    </location>
</feature>
<protein>
    <submittedName>
        <fullName evidence="2">Uncharacterized protein</fullName>
    </submittedName>
</protein>
<feature type="region of interest" description="Disordered" evidence="1">
    <location>
        <begin position="543"/>
        <end position="575"/>
    </location>
</feature>
<dbReference type="Proteomes" id="UP000187429">
    <property type="component" value="Unassembled WGS sequence"/>
</dbReference>
<feature type="compositionally biased region" description="Polar residues" evidence="1">
    <location>
        <begin position="250"/>
        <end position="262"/>
    </location>
</feature>
<feature type="region of interest" description="Disordered" evidence="1">
    <location>
        <begin position="212"/>
        <end position="290"/>
    </location>
</feature>
<accession>A0A1R1YQ19</accession>
<organism evidence="2 3">
    <name type="scientific">Smittium culicis</name>
    <dbReference type="NCBI Taxonomy" id="133412"/>
    <lineage>
        <taxon>Eukaryota</taxon>
        <taxon>Fungi</taxon>
        <taxon>Fungi incertae sedis</taxon>
        <taxon>Zoopagomycota</taxon>
        <taxon>Kickxellomycotina</taxon>
        <taxon>Harpellomycetes</taxon>
        <taxon>Harpellales</taxon>
        <taxon>Legeriomycetaceae</taxon>
        <taxon>Smittium</taxon>
    </lineage>
</organism>
<feature type="compositionally biased region" description="Basic and acidic residues" evidence="1">
    <location>
        <begin position="1"/>
        <end position="12"/>
    </location>
</feature>
<feature type="compositionally biased region" description="Polar residues" evidence="1">
    <location>
        <begin position="37"/>
        <end position="52"/>
    </location>
</feature>
<proteinExistence type="predicted"/>
<evidence type="ECO:0000256" key="1">
    <source>
        <dbReference type="SAM" id="MobiDB-lite"/>
    </source>
</evidence>
<feature type="compositionally biased region" description="Low complexity" evidence="1">
    <location>
        <begin position="109"/>
        <end position="122"/>
    </location>
</feature>
<feature type="compositionally biased region" description="Polar residues" evidence="1">
    <location>
        <begin position="139"/>
        <end position="177"/>
    </location>
</feature>
<feature type="compositionally biased region" description="Basic and acidic residues" evidence="1">
    <location>
        <begin position="547"/>
        <end position="563"/>
    </location>
</feature>
<feature type="region of interest" description="Disordered" evidence="1">
    <location>
        <begin position="876"/>
        <end position="896"/>
    </location>
</feature>
<feature type="compositionally biased region" description="Polar residues" evidence="1">
    <location>
        <begin position="770"/>
        <end position="782"/>
    </location>
</feature>
<feature type="region of interest" description="Disordered" evidence="1">
    <location>
        <begin position="450"/>
        <end position="490"/>
    </location>
</feature>
<keyword evidence="3" id="KW-1185">Reference proteome</keyword>
<feature type="compositionally biased region" description="Low complexity" evidence="1">
    <location>
        <begin position="1150"/>
        <end position="1176"/>
    </location>
</feature>
<feature type="region of interest" description="Disordered" evidence="1">
    <location>
        <begin position="1150"/>
        <end position="1180"/>
    </location>
</feature>
<comment type="caution">
    <text evidence="2">The sequence shown here is derived from an EMBL/GenBank/DDBJ whole genome shotgun (WGS) entry which is preliminary data.</text>
</comment>
<name>A0A1R1YQ19_9FUNG</name>
<feature type="region of interest" description="Disordered" evidence="1">
    <location>
        <begin position="95"/>
        <end position="196"/>
    </location>
</feature>
<feature type="compositionally biased region" description="Basic residues" evidence="1">
    <location>
        <begin position="271"/>
        <end position="288"/>
    </location>
</feature>
<dbReference type="OrthoDB" id="5649365at2759"/>
<dbReference type="EMBL" id="LSSM01000412">
    <property type="protein sequence ID" value="OMJ29001.1"/>
    <property type="molecule type" value="Genomic_DNA"/>
</dbReference>
<feature type="compositionally biased region" description="Low complexity" evidence="1">
    <location>
        <begin position="463"/>
        <end position="472"/>
    </location>
</feature>
<evidence type="ECO:0000313" key="3">
    <source>
        <dbReference type="Proteomes" id="UP000187429"/>
    </source>
</evidence>
<feature type="region of interest" description="Disordered" evidence="1">
    <location>
        <begin position="999"/>
        <end position="1025"/>
    </location>
</feature>
<feature type="compositionally biased region" description="Low complexity" evidence="1">
    <location>
        <begin position="178"/>
        <end position="193"/>
    </location>
</feature>
<sequence length="1261" mass="141248">MSSLKRKEEHEPAAITIDPQTENTPKKIKPFHYQHYLASSDSDENIPQNDLYNNKNNNNLSHAIAENSSSDFDPSEFIIPEDSQTDFVAWSESSDNYSVSYKKSKKSIPKTPTTPKSISQKPNQKNPIIQVTFPLPKNPTFSSTPVSINADPNTNSPTLNSHTNPNQFLSNSDSNLISESNNFSSPSASSDQSNDSDELFANDFKFKIPKIRKKSASTAKPPKGTNKLNKNLNNFAPNNFSHFLKKKNSHFPQDSDSTSSGEEPSLPKFYKNSRKPKKNRQSPKKKPKLNIDKLRISRFLNDDYTKNNSVFNYSFSLLPYFKQISEIRNIETLKPTENLYGKNQNFTIEKLGTALNVLESRIKKHGSFIDAFKIKSSEKPVKRKVFTNWPPEDILKNSGLESNYFAKFEGSSIRSNLLLDTYGGDDNDPRLLKADKLVHTYAKKPIATKKNTLNSVTPDLPQESSSPFPSSDSDNESLPDEPPPIIKPLNPAKLKKTINYKEISKKSNYRYNIIKDNLIRQWDDLDNIDYDSDIVKYGSNLSDIDTESEHESKPATESADKPITEPATDSSTEPTIEPIIEHINEPIIEHINEPIIEHINEPIIEHINEPITEHIIEPIIVTTSESPIEHSIEPEAENETIPVIESDIEIKLEPGIEPVIEFGLDSESNVKPEPQSETEFLQKCELFPPSSQNISTDSTVLQNQSDLTIISGPSSSNKKTQNLQPENYQDFLDDFGSDTPRIDLYQSLCNMYYRFIKENKKNPPTEILKRNSTGGLSSSENCSESDELENDSMSDFIVSDEDLPEYPRLENKKVYSHLELDSESDSDRNENESENAFINSISIPSHKNEISGPSLLNQISDPPLENAYEIVHSDPPLENASEFAPTDPSQQNLPSVPPSISKLLLSISKNNSLKESEKNKSRCIKHVISRDSIFNRKELDSELADVLNYHNSNSFFKNRFILNPYKRNLTSAAKSKKNLMPIKSTYLFPYNTKDYKPTKRKYASSTENGTAGTGSGSGTGNDLEGDDSLNARIQHYLKHRKLYKHVILTRNAKILHAQHRYESWDPKKKKRQIYSPLYSSPSVRSEMVKTIQELNLLKNGELGKSLRGRRAFGDGAAGTSSAAGCAPLDGRTSLMDLTNTAAAAAAIGTGTSTGTSQKRSASSTSADKQQDQQSAARTSRRALKPVVAEVIASETLTKIDAVVSQLKQVKTGPTDYRYGFSKKFRGTIDWVDVVQACASIGIPDEILARTFERLVALFDTQ</sequence>
<feature type="region of interest" description="Disordered" evidence="1">
    <location>
        <begin position="1"/>
        <end position="78"/>
    </location>
</feature>
<dbReference type="AlphaFoldDB" id="A0A1R1YQ19"/>
<gene>
    <name evidence="2" type="ORF">AYI69_g1509</name>
</gene>